<proteinExistence type="predicted"/>
<evidence type="ECO:0000313" key="2">
    <source>
        <dbReference type="Proteomes" id="UP001524501"/>
    </source>
</evidence>
<keyword evidence="2" id="KW-1185">Reference proteome</keyword>
<organism evidence="1 2">
    <name type="scientific">Rhodococcus tibetensis</name>
    <dbReference type="NCBI Taxonomy" id="2965064"/>
    <lineage>
        <taxon>Bacteria</taxon>
        <taxon>Bacillati</taxon>
        <taxon>Actinomycetota</taxon>
        <taxon>Actinomycetes</taxon>
        <taxon>Mycobacteriales</taxon>
        <taxon>Nocardiaceae</taxon>
        <taxon>Rhodococcus</taxon>
    </lineage>
</organism>
<name>A0ABT1QF37_9NOCA</name>
<comment type="caution">
    <text evidence="1">The sequence shown here is derived from an EMBL/GenBank/DDBJ whole genome shotgun (WGS) entry which is preliminary data.</text>
</comment>
<accession>A0ABT1QF37</accession>
<gene>
    <name evidence="1" type="ORF">NOF53_17255</name>
</gene>
<sequence length="76" mass="8000">MIFVTPTRITLHRAAYGSGRSPQVLGAGFGFDECAGAGTRSSGIKDLDPDLWRDGVSGPPETGRSAFRCAVPFGTR</sequence>
<evidence type="ECO:0000313" key="1">
    <source>
        <dbReference type="EMBL" id="MCQ4120891.1"/>
    </source>
</evidence>
<protein>
    <submittedName>
        <fullName evidence="1">Uncharacterized protein</fullName>
    </submittedName>
</protein>
<dbReference type="RefSeq" id="WP_255970893.1">
    <property type="nucleotide sequence ID" value="NZ_JANFQF010000014.1"/>
</dbReference>
<reference evidence="1 2" key="1">
    <citation type="submission" date="2022-07" db="EMBL/GenBank/DDBJ databases">
        <title>Degradation activity of malathion, p-nitrophenol and potential low-temperature adaptation strategy of Rhodococcus sp. FXJ9.536.</title>
        <authorList>
            <person name="Huang J."/>
            <person name="Huang Y."/>
        </authorList>
    </citation>
    <scope>NUCLEOTIDE SEQUENCE [LARGE SCALE GENOMIC DNA]</scope>
    <source>
        <strain evidence="1 2">FXJ9.536</strain>
    </source>
</reference>
<dbReference type="EMBL" id="JANFQF010000014">
    <property type="protein sequence ID" value="MCQ4120891.1"/>
    <property type="molecule type" value="Genomic_DNA"/>
</dbReference>
<dbReference type="Proteomes" id="UP001524501">
    <property type="component" value="Unassembled WGS sequence"/>
</dbReference>